<comment type="caution">
    <text evidence="4">The sequence shown here is derived from an EMBL/GenBank/DDBJ whole genome shotgun (WGS) entry which is preliminary data.</text>
</comment>
<evidence type="ECO:0000256" key="2">
    <source>
        <dbReference type="SAM" id="Phobius"/>
    </source>
</evidence>
<dbReference type="PANTHER" id="PTHR33826:SF4">
    <property type="entry name" value="F20B24.21"/>
    <property type="match status" value="1"/>
</dbReference>
<dbReference type="EMBL" id="JASCZI010030240">
    <property type="protein sequence ID" value="MED6119523.1"/>
    <property type="molecule type" value="Genomic_DNA"/>
</dbReference>
<feature type="transmembrane region" description="Helical" evidence="2">
    <location>
        <begin position="44"/>
        <end position="63"/>
    </location>
</feature>
<dbReference type="Proteomes" id="UP001341840">
    <property type="component" value="Unassembled WGS sequence"/>
</dbReference>
<keyword evidence="2" id="KW-0812">Transmembrane</keyword>
<evidence type="ECO:0000256" key="1">
    <source>
        <dbReference type="SAM" id="MobiDB-lite"/>
    </source>
</evidence>
<proteinExistence type="predicted"/>
<reference evidence="4 5" key="1">
    <citation type="journal article" date="2023" name="Plants (Basel)">
        <title>Bridging the Gap: Combining Genomics and Transcriptomics Approaches to Understand Stylosanthes scabra, an Orphan Legume from the Brazilian Caatinga.</title>
        <authorList>
            <person name="Ferreira-Neto J.R.C."/>
            <person name="da Silva M.D."/>
            <person name="Binneck E."/>
            <person name="de Melo N.F."/>
            <person name="da Silva R.H."/>
            <person name="de Melo A.L.T.M."/>
            <person name="Pandolfi V."/>
            <person name="Bustamante F.O."/>
            <person name="Brasileiro-Vidal A.C."/>
            <person name="Benko-Iseppon A.M."/>
        </authorList>
    </citation>
    <scope>NUCLEOTIDE SEQUENCE [LARGE SCALE GENOMIC DNA]</scope>
    <source>
        <tissue evidence="4">Leaves</tissue>
    </source>
</reference>
<evidence type="ECO:0000313" key="5">
    <source>
        <dbReference type="Proteomes" id="UP001341840"/>
    </source>
</evidence>
<evidence type="ECO:0000313" key="4">
    <source>
        <dbReference type="EMBL" id="MED6119523.1"/>
    </source>
</evidence>
<feature type="domain" description="DUF7036" evidence="3">
    <location>
        <begin position="211"/>
        <end position="301"/>
    </location>
</feature>
<keyword evidence="2" id="KW-1133">Transmembrane helix</keyword>
<sequence>MGKQEQEQYLQQQQRNNAQQQQSLSSGIVCHGCSLLLGAISFKCLFVLILSLSALLSGIFWILPNYAHKLSYDAKDQIKNSASVQASFRLDKPISELLPYIQRLEYDIYGEIGLPNTKVAVLSMHQSVQPNWTDVVFGVLAVPMNVSIDPVLLSVLRSSFLDLFLQKINLTLTKSIFGNACTFEILKFSGGLTVIPVQSASIWQKPEVLFNFTLYNSTSEVLNNIDDLKYELKSGLHLKSNENVFVQITSVKGSTVAPPVTVQASVMPGFGSLLPERLKQLAEILKGPAAKNLGLDNSIFGNVKQIMLSSFLRDTLHATSPSPSPAPSPSISPEVAPSRPPISSPTVKQPPCFDCEVSAPASAPAPAPSAITILPPDPCPYSELYPSRPSRKYYSKPSFSRYYSPPAPPPTSHRASHNADKVPDVSPEDQVSRGSKLLQREVISKRLVSHSLAPSSICKFIWTDRSFF</sequence>
<protein>
    <recommendedName>
        <fullName evidence="3">DUF7036 domain-containing protein</fullName>
    </recommendedName>
</protein>
<feature type="region of interest" description="Disordered" evidence="1">
    <location>
        <begin position="317"/>
        <end position="349"/>
    </location>
</feature>
<evidence type="ECO:0000259" key="3">
    <source>
        <dbReference type="Pfam" id="PF23041"/>
    </source>
</evidence>
<feature type="domain" description="DUF7036" evidence="3">
    <location>
        <begin position="87"/>
        <end position="178"/>
    </location>
</feature>
<accession>A0ABU6R5Z0</accession>
<dbReference type="PANTHER" id="PTHR33826">
    <property type="entry name" value="F20B24.21"/>
    <property type="match status" value="1"/>
</dbReference>
<dbReference type="Pfam" id="PF23041">
    <property type="entry name" value="DUF7036"/>
    <property type="match status" value="2"/>
</dbReference>
<name>A0ABU6R5Z0_9FABA</name>
<feature type="region of interest" description="Disordered" evidence="1">
    <location>
        <begin position="402"/>
        <end position="434"/>
    </location>
</feature>
<organism evidence="4 5">
    <name type="scientific">Stylosanthes scabra</name>
    <dbReference type="NCBI Taxonomy" id="79078"/>
    <lineage>
        <taxon>Eukaryota</taxon>
        <taxon>Viridiplantae</taxon>
        <taxon>Streptophyta</taxon>
        <taxon>Embryophyta</taxon>
        <taxon>Tracheophyta</taxon>
        <taxon>Spermatophyta</taxon>
        <taxon>Magnoliopsida</taxon>
        <taxon>eudicotyledons</taxon>
        <taxon>Gunneridae</taxon>
        <taxon>Pentapetalae</taxon>
        <taxon>rosids</taxon>
        <taxon>fabids</taxon>
        <taxon>Fabales</taxon>
        <taxon>Fabaceae</taxon>
        <taxon>Papilionoideae</taxon>
        <taxon>50 kb inversion clade</taxon>
        <taxon>dalbergioids sensu lato</taxon>
        <taxon>Dalbergieae</taxon>
        <taxon>Pterocarpus clade</taxon>
        <taxon>Stylosanthes</taxon>
    </lineage>
</organism>
<keyword evidence="5" id="KW-1185">Reference proteome</keyword>
<dbReference type="InterPro" id="IPR055464">
    <property type="entry name" value="DUF7036"/>
</dbReference>
<gene>
    <name evidence="4" type="ORF">PIB30_012714</name>
</gene>
<keyword evidence="2" id="KW-0472">Membrane</keyword>